<comment type="caution">
    <text evidence="1">The sequence shown here is derived from an EMBL/GenBank/DDBJ whole genome shotgun (WGS) entry which is preliminary data.</text>
</comment>
<dbReference type="Gene3D" id="3.10.450.50">
    <property type="match status" value="1"/>
</dbReference>
<protein>
    <submittedName>
        <fullName evidence="1">Nuclear transport factor 2 family protein</fullName>
    </submittedName>
</protein>
<dbReference type="SUPFAM" id="SSF54427">
    <property type="entry name" value="NTF2-like"/>
    <property type="match status" value="1"/>
</dbReference>
<sequence>MTMDKHVIEEFLHGQVDCWNRGDKEGFFAHYRSVSPNGLSIEHVGKPQHDAWQVLEGMWAQQQPKVRVEVRQCIINGNEVACHHLNAFREQDGGIETIELYRFEGGRLSVRYFINQ</sequence>
<reference evidence="1 2" key="1">
    <citation type="submission" date="2017-09" db="EMBL/GenBank/DDBJ databases">
        <authorList>
            <person name="Ehlers B."/>
            <person name="Leendertz F.H."/>
        </authorList>
    </citation>
    <scope>NUCLEOTIDE SEQUENCE [LARGE SCALE GENOMIC DNA]</scope>
    <source>
        <strain evidence="1 2">DJ-1</strain>
    </source>
</reference>
<accession>A0A0B5KF38</accession>
<dbReference type="InterPro" id="IPR032710">
    <property type="entry name" value="NTF2-like_dom_sf"/>
</dbReference>
<dbReference type="KEGG" id="ppj:RK21_01229"/>
<dbReference type="AlphaFoldDB" id="A0A0B5KF38"/>
<dbReference type="EMBL" id="NTME01000040">
    <property type="protein sequence ID" value="PBJ92734.1"/>
    <property type="molecule type" value="Genomic_DNA"/>
</dbReference>
<proteinExistence type="predicted"/>
<name>A0A0B5KF38_PSEDL</name>
<dbReference type="RefSeq" id="WP_041505811.1">
    <property type="nucleotide sequence ID" value="NZ_CP010359.1"/>
</dbReference>
<evidence type="ECO:0000313" key="1">
    <source>
        <dbReference type="EMBL" id="PBJ92734.1"/>
    </source>
</evidence>
<gene>
    <name evidence="1" type="ORF">CMV24_25520</name>
</gene>
<dbReference type="Proteomes" id="UP000218102">
    <property type="component" value="Unassembled WGS sequence"/>
</dbReference>
<evidence type="ECO:0000313" key="2">
    <source>
        <dbReference type="Proteomes" id="UP000218102"/>
    </source>
</evidence>
<organism evidence="1 2">
    <name type="scientific">Pseudomonas plecoglossicida</name>
    <dbReference type="NCBI Taxonomy" id="70775"/>
    <lineage>
        <taxon>Bacteria</taxon>
        <taxon>Pseudomonadati</taxon>
        <taxon>Pseudomonadota</taxon>
        <taxon>Gammaproteobacteria</taxon>
        <taxon>Pseudomonadales</taxon>
        <taxon>Pseudomonadaceae</taxon>
        <taxon>Pseudomonas</taxon>
    </lineage>
</organism>